<comment type="subcellular location">
    <subcellularLocation>
        <location evidence="1">Mitochondrion membrane</location>
        <topology evidence="1">Multi-pass membrane protein</topology>
    </subcellularLocation>
</comment>
<gene>
    <name evidence="12" type="ORF">DB88DRAFT_464678</name>
</gene>
<evidence type="ECO:0000256" key="3">
    <source>
        <dbReference type="ARBA" id="ARBA00022448"/>
    </source>
</evidence>
<evidence type="ECO:0000313" key="12">
    <source>
        <dbReference type="EMBL" id="KAK1923592.1"/>
    </source>
</evidence>
<sequence>MSDKPSFQRALASGAVSGLAVDFLLFPLDTIKTRIQSSQGFIKSGGFKGVYRGIGSVGLGSAPGAAAFFVTYETLKERLKALSPSANHIASASGAEFVSCLIRVPTEVVKSRTQTGAYGQGKSSLHSVLMTARLDGLKGFYRGFGITIARELPFTSIQFPLYEGLKSQMSKRFLDGKRPSPAQAAICGMFAGGVAALTTTPLDVVKTRVMLEARTTVSGIAKSPSVLSFPPRLMEIARTEGTKALFGGWVPRTLAISFGGAVFLGIYDFAINFGKSRE</sequence>
<keyword evidence="7" id="KW-0496">Mitochondrion</keyword>
<name>A0AAD9FQL0_PAPLA</name>
<feature type="repeat" description="Solcar" evidence="9">
    <location>
        <begin position="5"/>
        <end position="78"/>
    </location>
</feature>
<accession>A0AAD9FQL0</accession>
<evidence type="ECO:0000256" key="5">
    <source>
        <dbReference type="ARBA" id="ARBA00022737"/>
    </source>
</evidence>
<evidence type="ECO:0000313" key="13">
    <source>
        <dbReference type="Proteomes" id="UP001182556"/>
    </source>
</evidence>
<dbReference type="AlphaFoldDB" id="A0AAD9FQL0"/>
<dbReference type="InterPro" id="IPR023395">
    <property type="entry name" value="MCP_dom_sf"/>
</dbReference>
<evidence type="ECO:0000256" key="4">
    <source>
        <dbReference type="ARBA" id="ARBA00022692"/>
    </source>
</evidence>
<feature type="transmembrane region" description="Helical" evidence="11">
    <location>
        <begin position="6"/>
        <end position="28"/>
    </location>
</feature>
<feature type="transmembrane region" description="Helical" evidence="11">
    <location>
        <begin position="49"/>
        <end position="72"/>
    </location>
</feature>
<dbReference type="Gene3D" id="1.50.40.10">
    <property type="entry name" value="Mitochondrial carrier domain"/>
    <property type="match status" value="1"/>
</dbReference>
<evidence type="ECO:0000256" key="10">
    <source>
        <dbReference type="RuleBase" id="RU000488"/>
    </source>
</evidence>
<evidence type="ECO:0000256" key="7">
    <source>
        <dbReference type="ARBA" id="ARBA00023128"/>
    </source>
</evidence>
<evidence type="ECO:0000256" key="11">
    <source>
        <dbReference type="SAM" id="Phobius"/>
    </source>
</evidence>
<dbReference type="Pfam" id="PF00153">
    <property type="entry name" value="Mito_carr"/>
    <property type="match status" value="4"/>
</dbReference>
<keyword evidence="3 10" id="KW-0813">Transport</keyword>
<proteinExistence type="inferred from homology"/>
<evidence type="ECO:0000256" key="1">
    <source>
        <dbReference type="ARBA" id="ARBA00004225"/>
    </source>
</evidence>
<dbReference type="EMBL" id="JAODAN010000006">
    <property type="protein sequence ID" value="KAK1923592.1"/>
    <property type="molecule type" value="Genomic_DNA"/>
</dbReference>
<evidence type="ECO:0000256" key="9">
    <source>
        <dbReference type="PROSITE-ProRule" id="PRU00282"/>
    </source>
</evidence>
<keyword evidence="5" id="KW-0677">Repeat</keyword>
<keyword evidence="8 9" id="KW-0472">Membrane</keyword>
<feature type="repeat" description="Solcar" evidence="9">
    <location>
        <begin position="179"/>
        <end position="273"/>
    </location>
</feature>
<keyword evidence="13" id="KW-1185">Reference proteome</keyword>
<evidence type="ECO:0000256" key="6">
    <source>
        <dbReference type="ARBA" id="ARBA00022989"/>
    </source>
</evidence>
<keyword evidence="6 11" id="KW-1133">Transmembrane helix</keyword>
<keyword evidence="4 9" id="KW-0812">Transmembrane</keyword>
<dbReference type="PROSITE" id="PS50920">
    <property type="entry name" value="SOLCAR"/>
    <property type="match status" value="3"/>
</dbReference>
<dbReference type="InterPro" id="IPR002067">
    <property type="entry name" value="MCP"/>
</dbReference>
<dbReference type="PRINTS" id="PR00926">
    <property type="entry name" value="MITOCARRIER"/>
</dbReference>
<dbReference type="InterPro" id="IPR018108">
    <property type="entry name" value="MCP_transmembrane"/>
</dbReference>
<dbReference type="PANTHER" id="PTHR45667">
    <property type="entry name" value="S-ADENOSYLMETHIONINE MITOCHONDRIAL CARRIER PROTEIN"/>
    <property type="match status" value="1"/>
</dbReference>
<organism evidence="12 13">
    <name type="scientific">Papiliotrema laurentii</name>
    <name type="common">Cryptococcus laurentii</name>
    <dbReference type="NCBI Taxonomy" id="5418"/>
    <lineage>
        <taxon>Eukaryota</taxon>
        <taxon>Fungi</taxon>
        <taxon>Dikarya</taxon>
        <taxon>Basidiomycota</taxon>
        <taxon>Agaricomycotina</taxon>
        <taxon>Tremellomycetes</taxon>
        <taxon>Tremellales</taxon>
        <taxon>Rhynchogastremaceae</taxon>
        <taxon>Papiliotrema</taxon>
    </lineage>
</organism>
<protein>
    <submittedName>
        <fullName evidence="12">Mitochondrial carrier domain-containing protein</fullName>
    </submittedName>
</protein>
<dbReference type="SUPFAM" id="SSF103506">
    <property type="entry name" value="Mitochondrial carrier"/>
    <property type="match status" value="1"/>
</dbReference>
<evidence type="ECO:0000256" key="8">
    <source>
        <dbReference type="ARBA" id="ARBA00023136"/>
    </source>
</evidence>
<comment type="caution">
    <text evidence="12">The sequence shown here is derived from an EMBL/GenBank/DDBJ whole genome shotgun (WGS) entry which is preliminary data.</text>
</comment>
<feature type="repeat" description="Solcar" evidence="9">
    <location>
        <begin position="83"/>
        <end position="168"/>
    </location>
</feature>
<dbReference type="GO" id="GO:0055085">
    <property type="term" value="P:transmembrane transport"/>
    <property type="evidence" value="ECO:0007669"/>
    <property type="project" value="InterPro"/>
</dbReference>
<comment type="similarity">
    <text evidence="2 10">Belongs to the mitochondrial carrier (TC 2.A.29) family.</text>
</comment>
<reference evidence="12" key="1">
    <citation type="submission" date="2023-02" db="EMBL/GenBank/DDBJ databases">
        <title>Identification and recombinant expression of a fungal hydrolase from Papiliotrema laurentii that hydrolyzes apple cutin and clears colloidal polyester polyurethane.</title>
        <authorList>
            <consortium name="DOE Joint Genome Institute"/>
            <person name="Roman V.A."/>
            <person name="Bojanowski C."/>
            <person name="Crable B.R."/>
            <person name="Wagner D.N."/>
            <person name="Hung C.S."/>
            <person name="Nadeau L.J."/>
            <person name="Schratz L."/>
            <person name="Haridas S."/>
            <person name="Pangilinan J."/>
            <person name="Lipzen A."/>
            <person name="Na H."/>
            <person name="Yan M."/>
            <person name="Ng V."/>
            <person name="Grigoriev I.V."/>
            <person name="Spatafora J.W."/>
            <person name="Barlow D."/>
            <person name="Biffinger J."/>
            <person name="Kelley-Loughnane N."/>
            <person name="Varaljay V.A."/>
            <person name="Crookes-Goodson W.J."/>
        </authorList>
    </citation>
    <scope>NUCLEOTIDE SEQUENCE</scope>
    <source>
        <strain evidence="12">5307AH</strain>
    </source>
</reference>
<evidence type="ECO:0000256" key="2">
    <source>
        <dbReference type="ARBA" id="ARBA00006375"/>
    </source>
</evidence>
<dbReference type="Proteomes" id="UP001182556">
    <property type="component" value="Unassembled WGS sequence"/>
</dbReference>
<dbReference type="GO" id="GO:0031966">
    <property type="term" value="C:mitochondrial membrane"/>
    <property type="evidence" value="ECO:0007669"/>
    <property type="project" value="UniProtKB-SubCell"/>
</dbReference>